<dbReference type="RefSeq" id="XP_016510687.1">
    <property type="nucleotide sequence ID" value="XM_016655201.1"/>
</dbReference>
<proteinExistence type="predicted"/>
<evidence type="ECO:0008006" key="5">
    <source>
        <dbReference type="Google" id="ProtNLM"/>
    </source>
</evidence>
<sequence length="691" mass="78279">MENTDQQAQSNKDPSNSHDTNNSKKMHSKKQRFKDKVSITKEVITKGDDQVPKTVPQWTLINFPLIQTTSYIKEKMSSLTNKIQDLDILKEQEGNGHQNLEAEPPDSMEELFNVPVGQVQELDMVSGDKLNPEMFMEYIKEDIEKSLSDDEVIRGDIRKSYSEESLYLRNLATTNQETWEIIGDFNVITNREEKLGGRPYKLEESLDFIECLNEFGLQDAGFTGAKVTWCDNRDSPLTIWKRLDRTSLLKTPTNTDFRALDCIERCITDDDNSRISTIPTVQEVTDIVLSIDANSSPGPDGLSGMFYQKCWDVISEDVHNAVKAEIISDINKPNRGGNVVLKLDMTKAYDRISWIFLGKIIKKMGFSEQWIEIIPKCISNNWYSMLVNGRRNGFFQSERSLKQEDPLSPSLFILSAEILSQTMNNFHNRVGYKSFYMNINYPKVNHLSFADDTILFCNENKRSMRLILSTLTDYEKIFRKLINKNKSSFAMSTKTNLVTISRMKAITGMKYQKFPIKYLGCPLTTGRKKIKFYSDIVNKVIGIIKGWHTKLLSTGGRAILIRHVLLALPIHLLAAVNPPKGTLELIEKFVARFFWSGQDSGGKVRIGDSWSSIYIACEAHIQQTSSFPVKWIRPPAQLVKLSSDGNCSNGQCGGGDIIRDHEGKFIAAYSISLGACTSNYAEAEALLFGLK</sequence>
<dbReference type="InterPro" id="IPR002156">
    <property type="entry name" value="RNaseH_domain"/>
</dbReference>
<dbReference type="PANTHER" id="PTHR33116">
    <property type="entry name" value="REVERSE TRANSCRIPTASE ZINC-BINDING DOMAIN-CONTAINING PROTEIN-RELATED-RELATED"/>
    <property type="match status" value="1"/>
</dbReference>
<organism evidence="4">
    <name type="scientific">Nicotiana tabacum</name>
    <name type="common">Common tobacco</name>
    <dbReference type="NCBI Taxonomy" id="4097"/>
    <lineage>
        <taxon>Eukaryota</taxon>
        <taxon>Viridiplantae</taxon>
        <taxon>Streptophyta</taxon>
        <taxon>Embryophyta</taxon>
        <taxon>Tracheophyta</taxon>
        <taxon>Spermatophyta</taxon>
        <taxon>Magnoliopsida</taxon>
        <taxon>eudicotyledons</taxon>
        <taxon>Gunneridae</taxon>
        <taxon>Pentapetalae</taxon>
        <taxon>asterids</taxon>
        <taxon>lamiids</taxon>
        <taxon>Solanales</taxon>
        <taxon>Solanaceae</taxon>
        <taxon>Nicotianoideae</taxon>
        <taxon>Nicotianeae</taxon>
        <taxon>Nicotiana</taxon>
    </lineage>
</organism>
<feature type="domain" description="Reverse transcriptase" evidence="2">
    <location>
        <begin position="323"/>
        <end position="522"/>
    </location>
</feature>
<evidence type="ECO:0000313" key="4">
    <source>
        <dbReference type="RefSeq" id="XP_016510687.1"/>
    </source>
</evidence>
<dbReference type="GO" id="GO:0003676">
    <property type="term" value="F:nucleic acid binding"/>
    <property type="evidence" value="ECO:0007669"/>
    <property type="project" value="InterPro"/>
</dbReference>
<dbReference type="OrthoDB" id="1435641at2759"/>
<dbReference type="Pfam" id="PF13456">
    <property type="entry name" value="RVT_3"/>
    <property type="match status" value="1"/>
</dbReference>
<protein>
    <recommendedName>
        <fullName evidence="5">Reverse transcriptase domain-containing protein</fullName>
    </recommendedName>
</protein>
<feature type="domain" description="RNase H type-1" evidence="3">
    <location>
        <begin position="643"/>
        <end position="691"/>
    </location>
</feature>
<dbReference type="KEGG" id="nta:107827965"/>
<dbReference type="CDD" id="cd06222">
    <property type="entry name" value="RNase_H_like"/>
    <property type="match status" value="1"/>
</dbReference>
<dbReference type="InterPro" id="IPR000477">
    <property type="entry name" value="RT_dom"/>
</dbReference>
<evidence type="ECO:0000259" key="2">
    <source>
        <dbReference type="Pfam" id="PF00078"/>
    </source>
</evidence>
<dbReference type="PaxDb" id="4097-A0A1S4DB82"/>
<dbReference type="InterPro" id="IPR036691">
    <property type="entry name" value="Endo/exonu/phosph_ase_sf"/>
</dbReference>
<evidence type="ECO:0000259" key="3">
    <source>
        <dbReference type="Pfam" id="PF13456"/>
    </source>
</evidence>
<reference evidence="4" key="1">
    <citation type="submission" date="2025-08" db="UniProtKB">
        <authorList>
            <consortium name="RefSeq"/>
        </authorList>
    </citation>
    <scope>IDENTIFICATION</scope>
</reference>
<dbReference type="InterPro" id="IPR044730">
    <property type="entry name" value="RNase_H-like_dom_plant"/>
</dbReference>
<name>A0A1S4DB82_TOBAC</name>
<dbReference type="Pfam" id="PF00078">
    <property type="entry name" value="RVT_1"/>
    <property type="match status" value="1"/>
</dbReference>
<accession>A0A1S4DB82</accession>
<evidence type="ECO:0000256" key="1">
    <source>
        <dbReference type="SAM" id="MobiDB-lite"/>
    </source>
</evidence>
<gene>
    <name evidence="4" type="primary">LOC107827965</name>
</gene>
<feature type="compositionally biased region" description="Basic residues" evidence="1">
    <location>
        <begin position="24"/>
        <end position="33"/>
    </location>
</feature>
<dbReference type="GO" id="GO:0004523">
    <property type="term" value="F:RNA-DNA hybrid ribonuclease activity"/>
    <property type="evidence" value="ECO:0007669"/>
    <property type="project" value="InterPro"/>
</dbReference>
<dbReference type="AlphaFoldDB" id="A0A1S4DB82"/>
<dbReference type="Gene3D" id="3.60.10.10">
    <property type="entry name" value="Endonuclease/exonuclease/phosphatase"/>
    <property type="match status" value="1"/>
</dbReference>
<feature type="region of interest" description="Disordered" evidence="1">
    <location>
        <begin position="1"/>
        <end position="36"/>
    </location>
</feature>
<dbReference type="PANTHER" id="PTHR33116:SF67">
    <property type="entry name" value="REVERSE TRANSCRIPTASE"/>
    <property type="match status" value="1"/>
</dbReference>
<feature type="compositionally biased region" description="Polar residues" evidence="1">
    <location>
        <begin position="1"/>
        <end position="20"/>
    </location>
</feature>